<keyword evidence="6" id="KW-1185">Reference proteome</keyword>
<dbReference type="Gene3D" id="1.10.238.10">
    <property type="entry name" value="EF-hand"/>
    <property type="match status" value="1"/>
</dbReference>
<dbReference type="InterPro" id="IPR011992">
    <property type="entry name" value="EF-hand-dom_pair"/>
</dbReference>
<protein>
    <recommendedName>
        <fullName evidence="4">EF-hand domain-containing protein</fullName>
    </recommendedName>
</protein>
<dbReference type="AlphaFoldDB" id="A0A2J7QJ57"/>
<evidence type="ECO:0000256" key="1">
    <source>
        <dbReference type="ARBA" id="ARBA00022837"/>
    </source>
</evidence>
<dbReference type="PROSITE" id="PS00018">
    <property type="entry name" value="EF_HAND_1"/>
    <property type="match status" value="1"/>
</dbReference>
<dbReference type="GO" id="GO:0005509">
    <property type="term" value="F:calcium ion binding"/>
    <property type="evidence" value="ECO:0007669"/>
    <property type="project" value="InterPro"/>
</dbReference>
<dbReference type="PROSITE" id="PS50222">
    <property type="entry name" value="EF_HAND_2"/>
    <property type="match status" value="2"/>
</dbReference>
<feature type="coiled-coil region" evidence="2">
    <location>
        <begin position="274"/>
        <end position="315"/>
    </location>
</feature>
<sequence>MASESQLEQLFRACDKRGTGHIGPSEFRDLCAGFDIDTVDSDAIFADLDHDGDGQVSLEDFAWGFRDFLTPGSRRSSVQVSSESPVRGITVTNEEAMRRQAAIDRRHSQARIAWSHLVAGVGEVNVLTFLNKSGQKLAELYEELRTTDTAQHLVAHFEEALGSMLQEVKKLYDDNKKMEEMFVREKENHLTHLRNLEEELDAQVAHIEAQAREEARAKFELEKRNIEEKMEAETTELQAHLRLFQKLNAVLSRGRNEKHSSPSLDSGHDVASENRELRNMLADTKTNLALLHSEMAQLRAEYEEKCHELNCQQETVMAYMHQNDHVHRQLQLLHEANTKLQDTNDSLLTVMDISGLRSPRPTSPYCCSRASSTGSPVALSESRKCK</sequence>
<evidence type="ECO:0000256" key="2">
    <source>
        <dbReference type="SAM" id="Coils"/>
    </source>
</evidence>
<dbReference type="InParanoid" id="A0A2J7QJ57"/>
<dbReference type="OrthoDB" id="9989112at2759"/>
<dbReference type="Proteomes" id="UP000235965">
    <property type="component" value="Unassembled WGS sequence"/>
</dbReference>
<evidence type="ECO:0000256" key="3">
    <source>
        <dbReference type="SAM" id="MobiDB-lite"/>
    </source>
</evidence>
<comment type="caution">
    <text evidence="5">The sequence shown here is derived from an EMBL/GenBank/DDBJ whole genome shotgun (WGS) entry which is preliminary data.</text>
</comment>
<reference evidence="5 6" key="1">
    <citation type="submission" date="2017-12" db="EMBL/GenBank/DDBJ databases">
        <title>Hemimetabolous genomes reveal molecular basis of termite eusociality.</title>
        <authorList>
            <person name="Harrison M.C."/>
            <person name="Jongepier E."/>
            <person name="Robertson H.M."/>
            <person name="Arning N."/>
            <person name="Bitard-Feildel T."/>
            <person name="Chao H."/>
            <person name="Childers C.P."/>
            <person name="Dinh H."/>
            <person name="Doddapaneni H."/>
            <person name="Dugan S."/>
            <person name="Gowin J."/>
            <person name="Greiner C."/>
            <person name="Han Y."/>
            <person name="Hu H."/>
            <person name="Hughes D.S.T."/>
            <person name="Huylmans A.-K."/>
            <person name="Kemena C."/>
            <person name="Kremer L.P.M."/>
            <person name="Lee S.L."/>
            <person name="Lopez-Ezquerra A."/>
            <person name="Mallet L."/>
            <person name="Monroy-Kuhn J.M."/>
            <person name="Moser A."/>
            <person name="Murali S.C."/>
            <person name="Muzny D.M."/>
            <person name="Otani S."/>
            <person name="Piulachs M.-D."/>
            <person name="Poelchau M."/>
            <person name="Qu J."/>
            <person name="Schaub F."/>
            <person name="Wada-Katsumata A."/>
            <person name="Worley K.C."/>
            <person name="Xie Q."/>
            <person name="Ylla G."/>
            <person name="Poulsen M."/>
            <person name="Gibbs R.A."/>
            <person name="Schal C."/>
            <person name="Richards S."/>
            <person name="Belles X."/>
            <person name="Korb J."/>
            <person name="Bornberg-Bauer E."/>
        </authorList>
    </citation>
    <scope>NUCLEOTIDE SEQUENCE [LARGE SCALE GENOMIC DNA]</scope>
    <source>
        <tissue evidence="5">Whole body</tissue>
    </source>
</reference>
<keyword evidence="1" id="KW-0106">Calcium</keyword>
<organism evidence="5 6">
    <name type="scientific">Cryptotermes secundus</name>
    <dbReference type="NCBI Taxonomy" id="105785"/>
    <lineage>
        <taxon>Eukaryota</taxon>
        <taxon>Metazoa</taxon>
        <taxon>Ecdysozoa</taxon>
        <taxon>Arthropoda</taxon>
        <taxon>Hexapoda</taxon>
        <taxon>Insecta</taxon>
        <taxon>Pterygota</taxon>
        <taxon>Neoptera</taxon>
        <taxon>Polyneoptera</taxon>
        <taxon>Dictyoptera</taxon>
        <taxon>Blattodea</taxon>
        <taxon>Blattoidea</taxon>
        <taxon>Termitoidae</taxon>
        <taxon>Kalotermitidae</taxon>
        <taxon>Cryptotermitinae</taxon>
        <taxon>Cryptotermes</taxon>
    </lineage>
</organism>
<dbReference type="Pfam" id="PF13499">
    <property type="entry name" value="EF-hand_7"/>
    <property type="match status" value="1"/>
</dbReference>
<dbReference type="InterPro" id="IPR002048">
    <property type="entry name" value="EF_hand_dom"/>
</dbReference>
<gene>
    <name evidence="5" type="ORF">B7P43_G09398</name>
</gene>
<name>A0A2J7QJ57_9NEOP</name>
<feature type="domain" description="EF-hand" evidence="4">
    <location>
        <begin position="42"/>
        <end position="71"/>
    </location>
</feature>
<dbReference type="EMBL" id="NEVH01013560">
    <property type="protein sequence ID" value="PNF28620.1"/>
    <property type="molecule type" value="Genomic_DNA"/>
</dbReference>
<dbReference type="CDD" id="cd00051">
    <property type="entry name" value="EFh"/>
    <property type="match status" value="1"/>
</dbReference>
<dbReference type="STRING" id="105785.A0A2J7QJ57"/>
<dbReference type="InterPro" id="IPR018247">
    <property type="entry name" value="EF_Hand_1_Ca_BS"/>
</dbReference>
<feature type="coiled-coil region" evidence="2">
    <location>
        <begin position="183"/>
        <end position="243"/>
    </location>
</feature>
<keyword evidence="2" id="KW-0175">Coiled coil</keyword>
<evidence type="ECO:0000259" key="4">
    <source>
        <dbReference type="PROSITE" id="PS50222"/>
    </source>
</evidence>
<feature type="domain" description="EF-hand" evidence="4">
    <location>
        <begin position="2"/>
        <end position="37"/>
    </location>
</feature>
<accession>A0A2J7QJ57</accession>
<dbReference type="SMART" id="SM00054">
    <property type="entry name" value="EFh"/>
    <property type="match status" value="2"/>
</dbReference>
<proteinExistence type="predicted"/>
<evidence type="ECO:0000313" key="5">
    <source>
        <dbReference type="EMBL" id="PNF28620.1"/>
    </source>
</evidence>
<feature type="region of interest" description="Disordered" evidence="3">
    <location>
        <begin position="360"/>
        <end position="386"/>
    </location>
</feature>
<evidence type="ECO:0000313" key="6">
    <source>
        <dbReference type="Proteomes" id="UP000235965"/>
    </source>
</evidence>
<dbReference type="SUPFAM" id="SSF47473">
    <property type="entry name" value="EF-hand"/>
    <property type="match status" value="1"/>
</dbReference>
<feature type="non-terminal residue" evidence="5">
    <location>
        <position position="386"/>
    </location>
</feature>